<dbReference type="EMBL" id="DTGR01000234">
    <property type="protein sequence ID" value="HHS31032.1"/>
    <property type="molecule type" value="Genomic_DNA"/>
</dbReference>
<comment type="caution">
    <text evidence="2">The sequence shown here is derived from an EMBL/GenBank/DDBJ whole genome shotgun (WGS) entry which is preliminary data.</text>
</comment>
<protein>
    <recommendedName>
        <fullName evidence="1">UspA domain-containing protein</fullName>
    </recommendedName>
</protein>
<dbReference type="Gene3D" id="3.40.50.12370">
    <property type="match status" value="1"/>
</dbReference>
<sequence>MVWKRIKEFLKRRQQPHKPPEVEVTRQSSLQDDYEQTMMAIAFAEAGAAEQAREVLRQRGKRKILVVTQADTFTEPVMEYATLLAERMGYELIALNVGGAASDKAASGYRQHMQEEFQRRAAAAFAALEQKAAARNIPVTHVVRFGDVGAAVAAIHREYRRVELLITDSRAREDEVAARVNLPVFSLKSHQ</sequence>
<gene>
    <name evidence="2" type="ORF">ENV52_15205</name>
</gene>
<dbReference type="InterPro" id="IPR006016">
    <property type="entry name" value="UspA"/>
</dbReference>
<organism evidence="2">
    <name type="scientific">Desulfobacca acetoxidans</name>
    <dbReference type="NCBI Taxonomy" id="60893"/>
    <lineage>
        <taxon>Bacteria</taxon>
        <taxon>Pseudomonadati</taxon>
        <taxon>Thermodesulfobacteriota</taxon>
        <taxon>Desulfobaccia</taxon>
        <taxon>Desulfobaccales</taxon>
        <taxon>Desulfobaccaceae</taxon>
        <taxon>Desulfobacca</taxon>
    </lineage>
</organism>
<dbReference type="Pfam" id="PF00582">
    <property type="entry name" value="Usp"/>
    <property type="match status" value="1"/>
</dbReference>
<accession>A0A7V6A6C2</accession>
<proteinExistence type="predicted"/>
<dbReference type="AlphaFoldDB" id="A0A7V6A6C2"/>
<evidence type="ECO:0000259" key="1">
    <source>
        <dbReference type="Pfam" id="PF00582"/>
    </source>
</evidence>
<reference evidence="2" key="1">
    <citation type="journal article" date="2020" name="mSystems">
        <title>Genome- and Community-Level Interaction Insights into Carbon Utilization and Element Cycling Functions of Hydrothermarchaeota in Hydrothermal Sediment.</title>
        <authorList>
            <person name="Zhou Z."/>
            <person name="Liu Y."/>
            <person name="Xu W."/>
            <person name="Pan J."/>
            <person name="Luo Z.H."/>
            <person name="Li M."/>
        </authorList>
    </citation>
    <scope>NUCLEOTIDE SEQUENCE [LARGE SCALE GENOMIC DNA]</scope>
    <source>
        <strain evidence="2">SpSt-767</strain>
    </source>
</reference>
<feature type="domain" description="UspA" evidence="1">
    <location>
        <begin position="62"/>
        <end position="172"/>
    </location>
</feature>
<name>A0A7V6A6C2_9BACT</name>
<evidence type="ECO:0000313" key="2">
    <source>
        <dbReference type="EMBL" id="HHS31032.1"/>
    </source>
</evidence>
<dbReference type="CDD" id="cd00293">
    <property type="entry name" value="USP-like"/>
    <property type="match status" value="1"/>
</dbReference>
<dbReference type="SUPFAM" id="SSF52402">
    <property type="entry name" value="Adenine nucleotide alpha hydrolases-like"/>
    <property type="match status" value="1"/>
</dbReference>